<sequence length="155" mass="18300">MSDLKSIVGFNLALARETENRELDVRILEMGIEAILKDSGKGWYAVAEKSRNGGALIVVGQILVTFEWSDWRNGNFWWLQSVYVYPDQRQQQIFRQLFEYVQSQARLNQEPVCGYRLYVEEKNHRAQQAYAHLGFQETPYHMYEKEYPWTPPSFP</sequence>
<dbReference type="EMBL" id="CP116967">
    <property type="protein sequence ID" value="WNM58796.1"/>
    <property type="molecule type" value="Genomic_DNA"/>
</dbReference>
<keyword evidence="3" id="KW-1185">Reference proteome</keyword>
<keyword evidence="2" id="KW-0012">Acyltransferase</keyword>
<dbReference type="KEGG" id="nall:PP769_03230"/>
<dbReference type="InterPro" id="IPR000182">
    <property type="entry name" value="GNAT_dom"/>
</dbReference>
<dbReference type="AlphaFoldDB" id="A0AA96GJH3"/>
<dbReference type="CDD" id="cd04301">
    <property type="entry name" value="NAT_SF"/>
    <property type="match status" value="1"/>
</dbReference>
<dbReference type="Pfam" id="PF00583">
    <property type="entry name" value="Acetyltransf_1"/>
    <property type="match status" value="1"/>
</dbReference>
<dbReference type="SUPFAM" id="SSF55729">
    <property type="entry name" value="Acyl-CoA N-acyltransferases (Nat)"/>
    <property type="match status" value="1"/>
</dbReference>
<dbReference type="InterPro" id="IPR016181">
    <property type="entry name" value="Acyl_CoA_acyltransferase"/>
</dbReference>
<keyword evidence="2" id="KW-0808">Transferase</keyword>
<proteinExistence type="predicted"/>
<dbReference type="Gene3D" id="3.40.630.30">
    <property type="match status" value="1"/>
</dbReference>
<evidence type="ECO:0000259" key="1">
    <source>
        <dbReference type="PROSITE" id="PS51186"/>
    </source>
</evidence>
<protein>
    <submittedName>
        <fullName evidence="2">GNAT family N-acetyltransferase</fullName>
        <ecNumber evidence="2">2.3.1.-</ecNumber>
    </submittedName>
</protein>
<reference evidence="2 3" key="1">
    <citation type="submission" date="2023-01" db="EMBL/GenBank/DDBJ databases">
        <title>Cultivation and genomic characterization of new, ubiquitous marine nitrite-oxidizing bacteria from the Nitrospirales.</title>
        <authorList>
            <person name="Mueller A.J."/>
            <person name="Daebeler A."/>
            <person name="Herbold C.W."/>
            <person name="Kirkegaard R.H."/>
            <person name="Daims H."/>
        </authorList>
    </citation>
    <scope>NUCLEOTIDE SEQUENCE [LARGE SCALE GENOMIC DNA]</scope>
    <source>
        <strain evidence="2 3">VA</strain>
    </source>
</reference>
<name>A0AA96GJH3_9BACT</name>
<feature type="domain" description="N-acetyltransferase" evidence="1">
    <location>
        <begin position="1"/>
        <end position="155"/>
    </location>
</feature>
<evidence type="ECO:0000313" key="3">
    <source>
        <dbReference type="Proteomes" id="UP001302719"/>
    </source>
</evidence>
<organism evidence="2 3">
    <name type="scientific">Candidatus Nitrospira allomarina</name>
    <dbReference type="NCBI Taxonomy" id="3020900"/>
    <lineage>
        <taxon>Bacteria</taxon>
        <taxon>Pseudomonadati</taxon>
        <taxon>Nitrospirota</taxon>
        <taxon>Nitrospiria</taxon>
        <taxon>Nitrospirales</taxon>
        <taxon>Nitrospiraceae</taxon>
        <taxon>Nitrospira</taxon>
    </lineage>
</organism>
<accession>A0AA96GJH3</accession>
<dbReference type="PROSITE" id="PS51186">
    <property type="entry name" value="GNAT"/>
    <property type="match status" value="1"/>
</dbReference>
<gene>
    <name evidence="2" type="ORF">PP769_03230</name>
</gene>
<dbReference type="RefSeq" id="WP_312645071.1">
    <property type="nucleotide sequence ID" value="NZ_CP116967.1"/>
</dbReference>
<dbReference type="Proteomes" id="UP001302719">
    <property type="component" value="Chromosome"/>
</dbReference>
<dbReference type="GO" id="GO:0016747">
    <property type="term" value="F:acyltransferase activity, transferring groups other than amino-acyl groups"/>
    <property type="evidence" value="ECO:0007669"/>
    <property type="project" value="InterPro"/>
</dbReference>
<evidence type="ECO:0000313" key="2">
    <source>
        <dbReference type="EMBL" id="WNM58796.1"/>
    </source>
</evidence>
<dbReference type="EC" id="2.3.1.-" evidence="2"/>